<name>A0A154PT07_DUFNO</name>
<gene>
    <name evidence="2" type="ORF">WN55_08624</name>
</gene>
<proteinExistence type="predicted"/>
<feature type="region of interest" description="Disordered" evidence="1">
    <location>
        <begin position="312"/>
        <end position="333"/>
    </location>
</feature>
<dbReference type="OrthoDB" id="7617264at2759"/>
<dbReference type="SUPFAM" id="SSF56219">
    <property type="entry name" value="DNase I-like"/>
    <property type="match status" value="1"/>
</dbReference>
<sequence length="501" mass="60384">MIVYRKNGTEEIYECLKKLGEEQEGEYNILIAGDLNARIGREGGNVGWEGEIVERRSKDEVINEDGKKLLEIVRENGWQFLNGNKTGDEEGEYTYIGGRGATAIDYVVTNTGAWDRIKEMRVGERTESVHMPLVVELWQEEEEIQKKEKGKKRVFTVWDNEAKDMYRKRLEEAEMKESEVKKIWEKLKKLIDSSMVKKEIYSGKRKEEVAWFDEECKRSKRQVGRIYKKFRSGKKDREEYIAERRRHRELCKTKREKRKEEVVEEVKAVKTESEAWKIINKYRKKRTRISNEIPPKKWKEYFMNLLGGKEQGEAERRIRKRREEDDERDLTTEEIEEQIQKLKKKRRQQGKMKYPEELKRRGEKMSEKVKEREIEVDRQTLHGKIQRAKYNERYKEIEPHTQLPEYLRKEGKNMEMKRKPRARCGSLEESNRYWEKEENRNCRLCKEELGTIRHLIRECKELKRTALKEQDIVAEESKEEVMEWCRELEKKRKELQITDIG</sequence>
<dbReference type="Proteomes" id="UP000076502">
    <property type="component" value="Unassembled WGS sequence"/>
</dbReference>
<dbReference type="Gene3D" id="3.60.10.10">
    <property type="entry name" value="Endonuclease/exonuclease/phosphatase"/>
    <property type="match status" value="1"/>
</dbReference>
<dbReference type="InterPro" id="IPR036691">
    <property type="entry name" value="Endo/exonu/phosph_ase_sf"/>
</dbReference>
<evidence type="ECO:0000313" key="3">
    <source>
        <dbReference type="Proteomes" id="UP000076502"/>
    </source>
</evidence>
<feature type="compositionally biased region" description="Acidic residues" evidence="1">
    <location>
        <begin position="324"/>
        <end position="333"/>
    </location>
</feature>
<organism evidence="2 3">
    <name type="scientific">Dufourea novaeangliae</name>
    <name type="common">Sweat bee</name>
    <dbReference type="NCBI Taxonomy" id="178035"/>
    <lineage>
        <taxon>Eukaryota</taxon>
        <taxon>Metazoa</taxon>
        <taxon>Ecdysozoa</taxon>
        <taxon>Arthropoda</taxon>
        <taxon>Hexapoda</taxon>
        <taxon>Insecta</taxon>
        <taxon>Pterygota</taxon>
        <taxon>Neoptera</taxon>
        <taxon>Endopterygota</taxon>
        <taxon>Hymenoptera</taxon>
        <taxon>Apocrita</taxon>
        <taxon>Aculeata</taxon>
        <taxon>Apoidea</taxon>
        <taxon>Anthophila</taxon>
        <taxon>Halictidae</taxon>
        <taxon>Rophitinae</taxon>
        <taxon>Dufourea</taxon>
    </lineage>
</organism>
<dbReference type="STRING" id="178035.A0A154PT07"/>
<evidence type="ECO:0000256" key="1">
    <source>
        <dbReference type="SAM" id="MobiDB-lite"/>
    </source>
</evidence>
<accession>A0A154PT07</accession>
<dbReference type="AlphaFoldDB" id="A0A154PT07"/>
<evidence type="ECO:0000313" key="2">
    <source>
        <dbReference type="EMBL" id="KZC15032.1"/>
    </source>
</evidence>
<evidence type="ECO:0008006" key="4">
    <source>
        <dbReference type="Google" id="ProtNLM"/>
    </source>
</evidence>
<protein>
    <recommendedName>
        <fullName evidence="4">Endonuclease/exonuclease/phosphatase domain-containing protein</fullName>
    </recommendedName>
</protein>
<dbReference type="EMBL" id="KQ435190">
    <property type="protein sequence ID" value="KZC15032.1"/>
    <property type="molecule type" value="Genomic_DNA"/>
</dbReference>
<keyword evidence="3" id="KW-1185">Reference proteome</keyword>
<reference evidence="2 3" key="1">
    <citation type="submission" date="2015-07" db="EMBL/GenBank/DDBJ databases">
        <title>The genome of Dufourea novaeangliae.</title>
        <authorList>
            <person name="Pan H."/>
            <person name="Kapheim K."/>
        </authorList>
    </citation>
    <scope>NUCLEOTIDE SEQUENCE [LARGE SCALE GENOMIC DNA]</scope>
    <source>
        <strain evidence="2">0120121106</strain>
        <tissue evidence="2">Whole body</tissue>
    </source>
</reference>